<evidence type="ECO:0000313" key="1">
    <source>
        <dbReference type="EnsemblPlants" id="ORUFI10G20310.1"/>
    </source>
</evidence>
<keyword evidence="2" id="KW-1185">Reference proteome</keyword>
<evidence type="ECO:0000313" key="2">
    <source>
        <dbReference type="Proteomes" id="UP000008022"/>
    </source>
</evidence>
<accession>A0A0E0R2Q3</accession>
<dbReference type="STRING" id="4529.A0A0E0R2Q3"/>
<sequence length="107" mass="11336">MEISAAQSLVSIDGHVGRPAWHGPGPAVPGPRLVGPAWAGMGPTQVGPCRAWAGPKRRAVGRALWPTILVSTVGQLLGEEYRQLSGVRGEVAELRDDLATMNALFRM</sequence>
<dbReference type="Gramene" id="ORUFI10G20310.1">
    <property type="protein sequence ID" value="ORUFI10G20310.1"/>
    <property type="gene ID" value="ORUFI10G20310"/>
</dbReference>
<reference evidence="1" key="2">
    <citation type="submission" date="2015-06" db="UniProtKB">
        <authorList>
            <consortium name="EnsemblPlants"/>
        </authorList>
    </citation>
    <scope>IDENTIFICATION</scope>
</reference>
<evidence type="ECO:0008006" key="3">
    <source>
        <dbReference type="Google" id="ProtNLM"/>
    </source>
</evidence>
<name>A0A0E0R2Q3_ORYRU</name>
<dbReference type="HOGENOM" id="CLU_2214264_0_0_1"/>
<protein>
    <recommendedName>
        <fullName evidence="3">Rx N-terminal domain-containing protein</fullName>
    </recommendedName>
</protein>
<proteinExistence type="predicted"/>
<dbReference type="Gene3D" id="1.20.5.4130">
    <property type="match status" value="1"/>
</dbReference>
<reference evidence="2" key="1">
    <citation type="submission" date="2013-06" db="EMBL/GenBank/DDBJ databases">
        <authorList>
            <person name="Zhao Q."/>
        </authorList>
    </citation>
    <scope>NUCLEOTIDE SEQUENCE</scope>
    <source>
        <strain evidence="2">cv. W1943</strain>
    </source>
</reference>
<dbReference type="AlphaFoldDB" id="A0A0E0R2Q3"/>
<organism evidence="1 2">
    <name type="scientific">Oryza rufipogon</name>
    <name type="common">Brownbeard rice</name>
    <name type="synonym">Asian wild rice</name>
    <dbReference type="NCBI Taxonomy" id="4529"/>
    <lineage>
        <taxon>Eukaryota</taxon>
        <taxon>Viridiplantae</taxon>
        <taxon>Streptophyta</taxon>
        <taxon>Embryophyta</taxon>
        <taxon>Tracheophyta</taxon>
        <taxon>Spermatophyta</taxon>
        <taxon>Magnoliopsida</taxon>
        <taxon>Liliopsida</taxon>
        <taxon>Poales</taxon>
        <taxon>Poaceae</taxon>
        <taxon>BOP clade</taxon>
        <taxon>Oryzoideae</taxon>
        <taxon>Oryzeae</taxon>
        <taxon>Oryzinae</taxon>
        <taxon>Oryza</taxon>
    </lineage>
</organism>
<dbReference type="Proteomes" id="UP000008022">
    <property type="component" value="Unassembled WGS sequence"/>
</dbReference>
<dbReference type="EnsemblPlants" id="ORUFI10G20310.1">
    <property type="protein sequence ID" value="ORUFI10G20310.1"/>
    <property type="gene ID" value="ORUFI10G20310"/>
</dbReference>